<evidence type="ECO:0000313" key="2">
    <source>
        <dbReference type="Proteomes" id="UP000460221"/>
    </source>
</evidence>
<dbReference type="Proteomes" id="UP000460221">
    <property type="component" value="Unassembled WGS sequence"/>
</dbReference>
<accession>A0A7K1FF75</accession>
<sequence length="64" mass="6841">MPPATPAGTASGVLANRRRTYTRFAAYWKIATPTRDPMTGPAAPSGPVSQYDSRMLTGAISRIM</sequence>
<proteinExistence type="predicted"/>
<keyword evidence="2" id="KW-1185">Reference proteome</keyword>
<dbReference type="EMBL" id="WLYK01000001">
    <property type="protein sequence ID" value="MTD12748.1"/>
    <property type="molecule type" value="Genomic_DNA"/>
</dbReference>
<comment type="caution">
    <text evidence="1">The sequence shown here is derived from an EMBL/GenBank/DDBJ whole genome shotgun (WGS) entry which is preliminary data.</text>
</comment>
<name>A0A7K1FF75_9ACTN</name>
<dbReference type="AlphaFoldDB" id="A0A7K1FF75"/>
<gene>
    <name evidence="1" type="ORF">GIS00_02160</name>
</gene>
<evidence type="ECO:0000313" key="1">
    <source>
        <dbReference type="EMBL" id="MTD12748.1"/>
    </source>
</evidence>
<organism evidence="1 2">
    <name type="scientific">Nakamurella alba</name>
    <dbReference type="NCBI Taxonomy" id="2665158"/>
    <lineage>
        <taxon>Bacteria</taxon>
        <taxon>Bacillati</taxon>
        <taxon>Actinomycetota</taxon>
        <taxon>Actinomycetes</taxon>
        <taxon>Nakamurellales</taxon>
        <taxon>Nakamurellaceae</taxon>
        <taxon>Nakamurella</taxon>
    </lineage>
</organism>
<protein>
    <submittedName>
        <fullName evidence="1">Uncharacterized protein</fullName>
    </submittedName>
</protein>
<reference evidence="1 2" key="1">
    <citation type="submission" date="2019-11" db="EMBL/GenBank/DDBJ databases">
        <authorList>
            <person name="Jiang L.-Q."/>
        </authorList>
    </citation>
    <scope>NUCLEOTIDE SEQUENCE [LARGE SCALE GENOMIC DNA]</scope>
    <source>
        <strain evidence="1 2">YIM 132087</strain>
    </source>
</reference>